<feature type="domain" description="TNase-like" evidence="5">
    <location>
        <begin position="44"/>
        <end position="191"/>
    </location>
</feature>
<evidence type="ECO:0000313" key="6">
    <source>
        <dbReference type="EMBL" id="MFC0560985.1"/>
    </source>
</evidence>
<dbReference type="Pfam" id="PF00565">
    <property type="entry name" value="SNase"/>
    <property type="match status" value="1"/>
</dbReference>
<comment type="caution">
    <text evidence="6">The sequence shown here is derived from an EMBL/GenBank/DDBJ whole genome shotgun (WGS) entry which is preliminary data.</text>
</comment>
<protein>
    <submittedName>
        <fullName evidence="6">Thermonuclease family protein</fullName>
    </submittedName>
</protein>
<dbReference type="Proteomes" id="UP001589833">
    <property type="component" value="Unassembled WGS sequence"/>
</dbReference>
<dbReference type="RefSeq" id="WP_273842190.1">
    <property type="nucleotide sequence ID" value="NZ_JAQQWT010000005.1"/>
</dbReference>
<dbReference type="InterPro" id="IPR016071">
    <property type="entry name" value="Staphylococal_nuclease_OB-fold"/>
</dbReference>
<keyword evidence="1" id="KW-0540">Nuclease</keyword>
<keyword evidence="4" id="KW-0732">Signal</keyword>
<evidence type="ECO:0000256" key="4">
    <source>
        <dbReference type="SAM" id="SignalP"/>
    </source>
</evidence>
<dbReference type="InterPro" id="IPR035437">
    <property type="entry name" value="SNase_OB-fold_sf"/>
</dbReference>
<dbReference type="SMART" id="SM00318">
    <property type="entry name" value="SNc"/>
    <property type="match status" value="1"/>
</dbReference>
<evidence type="ECO:0000313" key="7">
    <source>
        <dbReference type="Proteomes" id="UP001589833"/>
    </source>
</evidence>
<evidence type="ECO:0000256" key="3">
    <source>
        <dbReference type="ARBA" id="ARBA00022801"/>
    </source>
</evidence>
<keyword evidence="7" id="KW-1185">Reference proteome</keyword>
<name>A0ABV6NJN0_9BACI</name>
<dbReference type="PANTHER" id="PTHR12302:SF3">
    <property type="entry name" value="SERINE_THREONINE-PROTEIN KINASE 31"/>
    <property type="match status" value="1"/>
</dbReference>
<dbReference type="PROSITE" id="PS50830">
    <property type="entry name" value="TNASE_3"/>
    <property type="match status" value="1"/>
</dbReference>
<reference evidence="6 7" key="1">
    <citation type="submission" date="2024-09" db="EMBL/GenBank/DDBJ databases">
        <authorList>
            <person name="Sun Q."/>
            <person name="Mori K."/>
        </authorList>
    </citation>
    <scope>NUCLEOTIDE SEQUENCE [LARGE SCALE GENOMIC DNA]</scope>
    <source>
        <strain evidence="6 7">NCAIM B.02301</strain>
    </source>
</reference>
<organism evidence="6 7">
    <name type="scientific">Halalkalibacter alkalisediminis</name>
    <dbReference type="NCBI Taxonomy" id="935616"/>
    <lineage>
        <taxon>Bacteria</taxon>
        <taxon>Bacillati</taxon>
        <taxon>Bacillota</taxon>
        <taxon>Bacilli</taxon>
        <taxon>Bacillales</taxon>
        <taxon>Bacillaceae</taxon>
        <taxon>Halalkalibacter</taxon>
    </lineage>
</organism>
<evidence type="ECO:0000256" key="2">
    <source>
        <dbReference type="ARBA" id="ARBA00022759"/>
    </source>
</evidence>
<dbReference type="EMBL" id="JBHLTR010000054">
    <property type="protein sequence ID" value="MFC0560985.1"/>
    <property type="molecule type" value="Genomic_DNA"/>
</dbReference>
<sequence length="207" mass="23367">MKLTYIVILLVIIMSACAPAEQSLPKGSEIEAFEVENPAYLEGEWLVAQVDRVVDGDTIVISQLNLDQVGNSDIVWELAERESAVRVRFLAVDTPENTKEKQKFGQESTDLVKDLLEGNEVIIELDPKALFDNYDRLLGHVFTVEGANVQQVLLRNGLARVAYLFDDYKYVDDYLDAEEAARSEQLHIHSIEGYVTERGFNMDVVDK</sequence>
<feature type="signal peptide" evidence="4">
    <location>
        <begin position="1"/>
        <end position="20"/>
    </location>
</feature>
<gene>
    <name evidence="6" type="ORF">ACFFH4_18730</name>
</gene>
<dbReference type="SUPFAM" id="SSF50199">
    <property type="entry name" value="Staphylococcal nuclease"/>
    <property type="match status" value="1"/>
</dbReference>
<proteinExistence type="predicted"/>
<evidence type="ECO:0000256" key="1">
    <source>
        <dbReference type="ARBA" id="ARBA00022722"/>
    </source>
</evidence>
<dbReference type="PANTHER" id="PTHR12302">
    <property type="entry name" value="EBNA2 BINDING PROTEIN P100"/>
    <property type="match status" value="1"/>
</dbReference>
<keyword evidence="3" id="KW-0378">Hydrolase</keyword>
<keyword evidence="2" id="KW-0255">Endonuclease</keyword>
<feature type="chain" id="PRO_5045258275" evidence="4">
    <location>
        <begin position="21"/>
        <end position="207"/>
    </location>
</feature>
<accession>A0ABV6NJN0</accession>
<dbReference type="PROSITE" id="PS51257">
    <property type="entry name" value="PROKAR_LIPOPROTEIN"/>
    <property type="match status" value="1"/>
</dbReference>
<dbReference type="Gene3D" id="2.40.50.90">
    <property type="match status" value="1"/>
</dbReference>
<evidence type="ECO:0000259" key="5">
    <source>
        <dbReference type="PROSITE" id="PS50830"/>
    </source>
</evidence>